<dbReference type="AlphaFoldDB" id="A0A2D0JJS5"/>
<name>A0A2D0JJS5_9GAMM</name>
<reference evidence="1 2" key="1">
    <citation type="journal article" date="2017" name="Nat. Microbiol.">
        <title>Natural product diversity associated with the nematode symbionts Photorhabdus and Xenorhabdus.</title>
        <authorList>
            <person name="Tobias N.J."/>
            <person name="Wolff H."/>
            <person name="Djahanschiri B."/>
            <person name="Grundmann F."/>
            <person name="Kronenwerth M."/>
            <person name="Shi Y.M."/>
            <person name="Simonyi S."/>
            <person name="Grun P."/>
            <person name="Shapiro-Ilan D."/>
            <person name="Pidot S.J."/>
            <person name="Stinear T.P."/>
            <person name="Ebersberger I."/>
            <person name="Bode H.B."/>
        </authorList>
    </citation>
    <scope>NUCLEOTIDE SEQUENCE [LARGE SCALE GENOMIC DNA]</scope>
    <source>
        <strain evidence="1 2">DSM 17902</strain>
    </source>
</reference>
<protein>
    <submittedName>
        <fullName evidence="1">Uncharacterized protein</fullName>
    </submittedName>
</protein>
<dbReference type="Proteomes" id="UP000221980">
    <property type="component" value="Unassembled WGS sequence"/>
</dbReference>
<keyword evidence="2" id="KW-1185">Reference proteome</keyword>
<dbReference type="OrthoDB" id="6445108at2"/>
<accession>A0A2D0JJS5</accession>
<comment type="caution">
    <text evidence="1">The sequence shown here is derived from an EMBL/GenBank/DDBJ whole genome shotgun (WGS) entry which is preliminary data.</text>
</comment>
<sequence length="167" mass="19284">MNIDVIELANEIEKLQMKAAMELCNSWMIERLMLTNSIALYLLGKGDKEEAMAWMEGLLDWTDEDFLSEVEENASDLNSWFSNRTKDEISYHSALEIIHSETPSVEKIKKLLEEAAKKLAEYENMEPVAWMCQLRGSIFYTDSASTADRWSNNKDANIVPLYRHPNK</sequence>
<evidence type="ECO:0000313" key="1">
    <source>
        <dbReference type="EMBL" id="PHM46548.1"/>
    </source>
</evidence>
<dbReference type="RefSeq" id="WP_099115878.1">
    <property type="nucleotide sequence ID" value="NZ_CAWNQI010000071.1"/>
</dbReference>
<organism evidence="1 2">
    <name type="scientific">Xenorhabdus miraniensis</name>
    <dbReference type="NCBI Taxonomy" id="351674"/>
    <lineage>
        <taxon>Bacteria</taxon>
        <taxon>Pseudomonadati</taxon>
        <taxon>Pseudomonadota</taxon>
        <taxon>Gammaproteobacteria</taxon>
        <taxon>Enterobacterales</taxon>
        <taxon>Morganellaceae</taxon>
        <taxon>Xenorhabdus</taxon>
    </lineage>
</organism>
<evidence type="ECO:0000313" key="2">
    <source>
        <dbReference type="Proteomes" id="UP000221980"/>
    </source>
</evidence>
<dbReference type="EMBL" id="NITZ01000038">
    <property type="protein sequence ID" value="PHM46548.1"/>
    <property type="molecule type" value="Genomic_DNA"/>
</dbReference>
<proteinExistence type="predicted"/>
<gene>
    <name evidence="1" type="ORF">Xmir_04113</name>
</gene>